<reference evidence="1" key="1">
    <citation type="submission" date="2021-05" db="EMBL/GenBank/DDBJ databases">
        <authorList>
            <person name="Tigano A."/>
        </authorList>
    </citation>
    <scope>NUCLEOTIDE SEQUENCE</scope>
</reference>
<evidence type="ECO:0000313" key="2">
    <source>
        <dbReference type="Proteomes" id="UP000677803"/>
    </source>
</evidence>
<dbReference type="EMBL" id="CAJRST010011113">
    <property type="protein sequence ID" value="CAG5927345.1"/>
    <property type="molecule type" value="Genomic_DNA"/>
</dbReference>
<dbReference type="AlphaFoldDB" id="A0A8S4B663"/>
<sequence length="93" mass="10440">MEILDSSEPFLHWDRNLSELSEAGEIDCVLYTNPFFGPLSGEFGKAKAIGAQKVKQAVAASYVKRGFCHSWKVSTKNWRTVNATEFSEEQINP</sequence>
<evidence type="ECO:0000313" key="1">
    <source>
        <dbReference type="EMBL" id="CAG5927345.1"/>
    </source>
</evidence>
<protein>
    <submittedName>
        <fullName evidence="1">(Atlantic silverside) hypothetical protein</fullName>
    </submittedName>
</protein>
<comment type="caution">
    <text evidence="1">The sequence shown here is derived from an EMBL/GenBank/DDBJ whole genome shotgun (WGS) entry which is preliminary data.</text>
</comment>
<gene>
    <name evidence="1" type="ORF">MMEN_LOCUS11248</name>
</gene>
<keyword evidence="2" id="KW-1185">Reference proteome</keyword>
<dbReference type="OrthoDB" id="674948at2759"/>
<name>A0A8S4B663_9TELE</name>
<organism evidence="1 2">
    <name type="scientific">Menidia menidia</name>
    <name type="common">Atlantic silverside</name>
    <dbReference type="NCBI Taxonomy" id="238744"/>
    <lineage>
        <taxon>Eukaryota</taxon>
        <taxon>Metazoa</taxon>
        <taxon>Chordata</taxon>
        <taxon>Craniata</taxon>
        <taxon>Vertebrata</taxon>
        <taxon>Euteleostomi</taxon>
        <taxon>Actinopterygii</taxon>
        <taxon>Neopterygii</taxon>
        <taxon>Teleostei</taxon>
        <taxon>Neoteleostei</taxon>
        <taxon>Acanthomorphata</taxon>
        <taxon>Ovalentaria</taxon>
        <taxon>Atherinomorphae</taxon>
        <taxon>Atheriniformes</taxon>
        <taxon>Atherinopsidae</taxon>
        <taxon>Menidiinae</taxon>
        <taxon>Menidia</taxon>
    </lineage>
</organism>
<accession>A0A8S4B663</accession>
<dbReference type="Proteomes" id="UP000677803">
    <property type="component" value="Unassembled WGS sequence"/>
</dbReference>
<proteinExistence type="predicted"/>